<dbReference type="InterPro" id="IPR002110">
    <property type="entry name" value="Ankyrin_rpt"/>
</dbReference>
<keyword evidence="1" id="KW-0677">Repeat</keyword>
<feature type="repeat" description="ANK" evidence="3">
    <location>
        <begin position="51"/>
        <end position="83"/>
    </location>
</feature>
<evidence type="ECO:0000256" key="1">
    <source>
        <dbReference type="ARBA" id="ARBA00022737"/>
    </source>
</evidence>
<sequence length="165" mass="17476">MTDTTSAAPGYPLDDWALEAAINAGNTDWVAQLIAAGVDLTRPRSDTYGRGGVTPLGLAVHFGCPDIVELLLDAGAPVNQVAVRWGGTALHMAVVESVGDGVIEMLLKAGADPLLTDGKGRRPLDYLGWAVAEHLSDGDKDLVRIATRLAIRTAKLNGQKRPKRR</sequence>
<name>A0A5E5P2B2_9BURK</name>
<accession>A0A5E5P2B2</accession>
<protein>
    <submittedName>
        <fullName evidence="4">Uncharacterized protein</fullName>
    </submittedName>
</protein>
<dbReference type="Proteomes" id="UP000364291">
    <property type="component" value="Unassembled WGS sequence"/>
</dbReference>
<evidence type="ECO:0000256" key="3">
    <source>
        <dbReference type="PROSITE-ProRule" id="PRU00023"/>
    </source>
</evidence>
<evidence type="ECO:0000313" key="4">
    <source>
        <dbReference type="EMBL" id="VVG70405.1"/>
    </source>
</evidence>
<dbReference type="PROSITE" id="PS50088">
    <property type="entry name" value="ANK_REPEAT"/>
    <property type="match status" value="2"/>
</dbReference>
<evidence type="ECO:0000256" key="2">
    <source>
        <dbReference type="ARBA" id="ARBA00023043"/>
    </source>
</evidence>
<dbReference type="OrthoDB" id="9180058at2"/>
<dbReference type="RefSeq" id="WP_150728542.1">
    <property type="nucleotide sequence ID" value="NZ_CABPSX010000002.1"/>
</dbReference>
<dbReference type="Gene3D" id="1.25.40.20">
    <property type="entry name" value="Ankyrin repeat-containing domain"/>
    <property type="match status" value="1"/>
</dbReference>
<dbReference type="SUPFAM" id="SSF48403">
    <property type="entry name" value="Ankyrin repeat"/>
    <property type="match status" value="1"/>
</dbReference>
<evidence type="ECO:0000313" key="5">
    <source>
        <dbReference type="Proteomes" id="UP000364291"/>
    </source>
</evidence>
<dbReference type="EMBL" id="CABPSX010000002">
    <property type="protein sequence ID" value="VVG70405.1"/>
    <property type="molecule type" value="Genomic_DNA"/>
</dbReference>
<proteinExistence type="predicted"/>
<dbReference type="PROSITE" id="PS50297">
    <property type="entry name" value="ANK_REP_REGION"/>
    <property type="match status" value="2"/>
</dbReference>
<dbReference type="InterPro" id="IPR036770">
    <property type="entry name" value="Ankyrin_rpt-contain_sf"/>
</dbReference>
<reference evidence="4 5" key="1">
    <citation type="submission" date="2019-08" db="EMBL/GenBank/DDBJ databases">
        <authorList>
            <person name="Peeters C."/>
        </authorList>
    </citation>
    <scope>NUCLEOTIDE SEQUENCE [LARGE SCALE GENOMIC DNA]</scope>
    <source>
        <strain evidence="4 5">LMG 18089</strain>
    </source>
</reference>
<dbReference type="SMART" id="SM00248">
    <property type="entry name" value="ANK"/>
    <property type="match status" value="3"/>
</dbReference>
<dbReference type="Pfam" id="PF12796">
    <property type="entry name" value="Ank_2"/>
    <property type="match status" value="1"/>
</dbReference>
<feature type="repeat" description="ANK" evidence="3">
    <location>
        <begin position="85"/>
        <end position="118"/>
    </location>
</feature>
<gene>
    <name evidence="4" type="ORF">PAP18089_01365</name>
</gene>
<organism evidence="4 5">
    <name type="scientific">Pandoraea apista</name>
    <dbReference type="NCBI Taxonomy" id="93218"/>
    <lineage>
        <taxon>Bacteria</taxon>
        <taxon>Pseudomonadati</taxon>
        <taxon>Pseudomonadota</taxon>
        <taxon>Betaproteobacteria</taxon>
        <taxon>Burkholderiales</taxon>
        <taxon>Burkholderiaceae</taxon>
        <taxon>Pandoraea</taxon>
    </lineage>
</organism>
<dbReference type="PANTHER" id="PTHR24171">
    <property type="entry name" value="ANKYRIN REPEAT DOMAIN-CONTAINING PROTEIN 39-RELATED"/>
    <property type="match status" value="1"/>
</dbReference>
<keyword evidence="2 3" id="KW-0040">ANK repeat</keyword>
<dbReference type="AlphaFoldDB" id="A0A5E5P2B2"/>